<proteinExistence type="predicted"/>
<organism evidence="3 4">
    <name type="scientific">Streptodolium elevatio</name>
    <dbReference type="NCBI Taxonomy" id="3157996"/>
    <lineage>
        <taxon>Bacteria</taxon>
        <taxon>Bacillati</taxon>
        <taxon>Actinomycetota</taxon>
        <taxon>Actinomycetes</taxon>
        <taxon>Kitasatosporales</taxon>
        <taxon>Streptomycetaceae</taxon>
        <taxon>Streptodolium</taxon>
    </lineage>
</organism>
<sequence length="556" mass="58677">MPATSARVPRRLARSAATSVTLVALLATVAGCDPENPPAGGAASPSASASSKPAPASPAPDGPKPGASSPGGPASNTPPPNAPSVPGPTTAAPSTPPASPGNGPLPFDLPGTAELRGSAKKVFAHYFTPYPVSLNNKGGADDYYTKNYLNPNGEGGKHKAYGGLLRDRPLPREPLAGDWELQDMETEIRTAVSAGIDGFTVDLLNLDPASPHRKRVDLLIKAAERVDPGFRIVLMPDMTASQIGGLDQNALAAALVGLAASKSVHRLDDGRLVVSPFKAEGRTAQWWTDFMKVMEQKYRQKVAFVPVFLNFGANAQAFAPISHGFSVWGNRSPKAQGNIAGDVAKAHGMGKIWMQPVSVQDERPNQSIFDEAGNTENLRATWEGAIDKGADWVQLTTWNDYSEGTQFAPSVHNGRVYLDISSYYLTWFKRGAKPAIVRDVAYVTHRRQFVADKPTAAGQTKFMAPRGGTTTPRDTVEALVFLTAPADVRVQSGAQTRDGQAGAGMTALVHPLASGAQSVTVTRGTGTVASVRSPFEVGRDLVVQDLQYVAAGSARK</sequence>
<reference evidence="3 4" key="1">
    <citation type="submission" date="2024-06" db="EMBL/GenBank/DDBJ databases">
        <title>The Natural Products Discovery Center: Release of the First 8490 Sequenced Strains for Exploring Actinobacteria Biosynthetic Diversity.</title>
        <authorList>
            <person name="Kalkreuter E."/>
            <person name="Kautsar S.A."/>
            <person name="Yang D."/>
            <person name="Bader C.D."/>
            <person name="Teijaro C.N."/>
            <person name="Fluegel L."/>
            <person name="Davis C.M."/>
            <person name="Simpson J.R."/>
            <person name="Lauterbach L."/>
            <person name="Steele A.D."/>
            <person name="Gui C."/>
            <person name="Meng S."/>
            <person name="Li G."/>
            <person name="Viehrig K."/>
            <person name="Ye F."/>
            <person name="Su P."/>
            <person name="Kiefer A.F."/>
            <person name="Nichols A."/>
            <person name="Cepeda A.J."/>
            <person name="Yan W."/>
            <person name="Fan B."/>
            <person name="Jiang Y."/>
            <person name="Adhikari A."/>
            <person name="Zheng C.-J."/>
            <person name="Schuster L."/>
            <person name="Cowan T.M."/>
            <person name="Smanski M.J."/>
            <person name="Chevrette M.G."/>
            <person name="De Carvalho L.P.S."/>
            <person name="Shen B."/>
        </authorList>
    </citation>
    <scope>NUCLEOTIDE SEQUENCE [LARGE SCALE GENOMIC DNA]</scope>
    <source>
        <strain evidence="3 4">NPDC048946</strain>
    </source>
</reference>
<feature type="signal peptide" evidence="2">
    <location>
        <begin position="1"/>
        <end position="32"/>
    </location>
</feature>
<dbReference type="Proteomes" id="UP001551482">
    <property type="component" value="Unassembled WGS sequence"/>
</dbReference>
<keyword evidence="4" id="KW-1185">Reference proteome</keyword>
<dbReference type="InterPro" id="IPR005197">
    <property type="entry name" value="Glyco_hydro_71"/>
</dbReference>
<evidence type="ECO:0000313" key="3">
    <source>
        <dbReference type="EMBL" id="MEU8139717.1"/>
    </source>
</evidence>
<feature type="compositionally biased region" description="Low complexity" evidence="1">
    <location>
        <begin position="64"/>
        <end position="75"/>
    </location>
</feature>
<feature type="region of interest" description="Disordered" evidence="1">
    <location>
        <begin position="31"/>
        <end position="112"/>
    </location>
</feature>
<dbReference type="EMBL" id="JBEZFP010000194">
    <property type="protein sequence ID" value="MEU8139717.1"/>
    <property type="molecule type" value="Genomic_DNA"/>
</dbReference>
<evidence type="ECO:0000256" key="2">
    <source>
        <dbReference type="SAM" id="SignalP"/>
    </source>
</evidence>
<gene>
    <name evidence="3" type="ORF">AB0C36_40270</name>
</gene>
<accession>A0ABV3DWT6</accession>
<name>A0ABV3DWT6_9ACTN</name>
<evidence type="ECO:0000313" key="4">
    <source>
        <dbReference type="Proteomes" id="UP001551482"/>
    </source>
</evidence>
<dbReference type="RefSeq" id="WP_358364000.1">
    <property type="nucleotide sequence ID" value="NZ_JBEZFP010000194.1"/>
</dbReference>
<feature type="compositionally biased region" description="Low complexity" evidence="1">
    <location>
        <begin position="38"/>
        <end position="54"/>
    </location>
</feature>
<comment type="caution">
    <text evidence="3">The sequence shown here is derived from an EMBL/GenBank/DDBJ whole genome shotgun (WGS) entry which is preliminary data.</text>
</comment>
<feature type="chain" id="PRO_5047340453" evidence="2">
    <location>
        <begin position="33"/>
        <end position="556"/>
    </location>
</feature>
<evidence type="ECO:0000256" key="1">
    <source>
        <dbReference type="SAM" id="MobiDB-lite"/>
    </source>
</evidence>
<keyword evidence="2" id="KW-0732">Signal</keyword>
<feature type="compositionally biased region" description="Pro residues" evidence="1">
    <location>
        <begin position="76"/>
        <end position="86"/>
    </location>
</feature>
<dbReference type="PROSITE" id="PS51257">
    <property type="entry name" value="PROKAR_LIPOPROTEIN"/>
    <property type="match status" value="1"/>
</dbReference>
<dbReference type="CDD" id="cd11577">
    <property type="entry name" value="GH71"/>
    <property type="match status" value="1"/>
</dbReference>
<protein>
    <submittedName>
        <fullName evidence="3">Endo-1,3-alpha-glucanase family glycosylhydrolase</fullName>
    </submittedName>
</protein>
<dbReference type="Gene3D" id="3.20.20.80">
    <property type="entry name" value="Glycosidases"/>
    <property type="match status" value="1"/>
</dbReference>
<dbReference type="Pfam" id="PF03659">
    <property type="entry name" value="Glyco_hydro_71"/>
    <property type="match status" value="1"/>
</dbReference>